<dbReference type="OrthoDB" id="331948at2759"/>
<proteinExistence type="inferred from homology"/>
<keyword evidence="2 7" id="KW-0808">Transferase</keyword>
<comment type="subcellular location">
    <subcellularLocation>
        <location evidence="1">Membrane</location>
        <topology evidence="1">Multi-pass membrane protein</topology>
    </subcellularLocation>
</comment>
<evidence type="ECO:0000256" key="7">
    <source>
        <dbReference type="RuleBase" id="RU079119"/>
    </source>
</evidence>
<feature type="transmembrane region" description="Helical" evidence="7">
    <location>
        <begin position="269"/>
        <end position="293"/>
    </location>
</feature>
<feature type="region of interest" description="Disordered" evidence="8">
    <location>
        <begin position="195"/>
        <end position="215"/>
    </location>
</feature>
<keyword evidence="5 7" id="KW-0472">Membrane</keyword>
<evidence type="ECO:0000256" key="1">
    <source>
        <dbReference type="ARBA" id="ARBA00004141"/>
    </source>
</evidence>
<accession>A0A9N8E6Y4</accession>
<dbReference type="Pfam" id="PF01529">
    <property type="entry name" value="DHHC"/>
    <property type="match status" value="1"/>
</dbReference>
<dbReference type="GO" id="GO:0016020">
    <property type="term" value="C:membrane"/>
    <property type="evidence" value="ECO:0007669"/>
    <property type="project" value="UniProtKB-SubCell"/>
</dbReference>
<dbReference type="GO" id="GO:0019706">
    <property type="term" value="F:protein-cysteine S-palmitoyltransferase activity"/>
    <property type="evidence" value="ECO:0007669"/>
    <property type="project" value="UniProtKB-EC"/>
</dbReference>
<dbReference type="InterPro" id="IPR039859">
    <property type="entry name" value="PFA4/ZDH16/20/ERF2-like"/>
</dbReference>
<feature type="transmembrane region" description="Helical" evidence="7">
    <location>
        <begin position="70"/>
        <end position="88"/>
    </location>
</feature>
<evidence type="ECO:0000259" key="9">
    <source>
        <dbReference type="Pfam" id="PF01529"/>
    </source>
</evidence>
<feature type="compositionally biased region" description="Low complexity" evidence="8">
    <location>
        <begin position="195"/>
        <end position="213"/>
    </location>
</feature>
<keyword evidence="11" id="KW-1185">Reference proteome</keyword>
<reference evidence="10" key="1">
    <citation type="submission" date="2020-06" db="EMBL/GenBank/DDBJ databases">
        <authorList>
            <consortium name="Plant Systems Biology data submission"/>
        </authorList>
    </citation>
    <scope>NUCLEOTIDE SEQUENCE</scope>
    <source>
        <strain evidence="10">D6</strain>
    </source>
</reference>
<dbReference type="PROSITE" id="PS50216">
    <property type="entry name" value="DHHC"/>
    <property type="match status" value="1"/>
</dbReference>
<evidence type="ECO:0000313" key="10">
    <source>
        <dbReference type="EMBL" id="CAB9513736.1"/>
    </source>
</evidence>
<comment type="similarity">
    <text evidence="7">Belongs to the DHHC palmitoyltransferase family.</text>
</comment>
<dbReference type="EC" id="2.3.1.225" evidence="7"/>
<dbReference type="Proteomes" id="UP001153069">
    <property type="component" value="Unassembled WGS sequence"/>
</dbReference>
<keyword evidence="3 7" id="KW-0812">Transmembrane</keyword>
<feature type="transmembrane region" description="Helical" evidence="7">
    <location>
        <begin position="108"/>
        <end position="129"/>
    </location>
</feature>
<feature type="domain" description="Palmitoyltransferase DHHC" evidence="9">
    <location>
        <begin position="223"/>
        <end position="397"/>
    </location>
</feature>
<dbReference type="PANTHER" id="PTHR12246">
    <property type="entry name" value="PALMITOYLTRANSFERASE ZDHHC16"/>
    <property type="match status" value="1"/>
</dbReference>
<comment type="domain">
    <text evidence="7">The DHHC domain is required for palmitoyltransferase activity.</text>
</comment>
<feature type="transmembrane region" description="Helical" evidence="7">
    <location>
        <begin position="365"/>
        <end position="385"/>
    </location>
</feature>
<dbReference type="AlphaFoldDB" id="A0A9N8E6Y4"/>
<evidence type="ECO:0000256" key="4">
    <source>
        <dbReference type="ARBA" id="ARBA00022989"/>
    </source>
</evidence>
<comment type="caution">
    <text evidence="10">The sequence shown here is derived from an EMBL/GenBank/DDBJ whole genome shotgun (WGS) entry which is preliminary data.</text>
</comment>
<comment type="catalytic activity">
    <reaction evidence="7">
        <text>L-cysteinyl-[protein] + hexadecanoyl-CoA = S-hexadecanoyl-L-cysteinyl-[protein] + CoA</text>
        <dbReference type="Rhea" id="RHEA:36683"/>
        <dbReference type="Rhea" id="RHEA-COMP:10131"/>
        <dbReference type="Rhea" id="RHEA-COMP:11032"/>
        <dbReference type="ChEBI" id="CHEBI:29950"/>
        <dbReference type="ChEBI" id="CHEBI:57287"/>
        <dbReference type="ChEBI" id="CHEBI:57379"/>
        <dbReference type="ChEBI" id="CHEBI:74151"/>
        <dbReference type="EC" id="2.3.1.225"/>
    </reaction>
</comment>
<evidence type="ECO:0000256" key="8">
    <source>
        <dbReference type="SAM" id="MobiDB-lite"/>
    </source>
</evidence>
<dbReference type="InterPro" id="IPR001594">
    <property type="entry name" value="Palmitoyltrfase_DHHC"/>
</dbReference>
<gene>
    <name evidence="10" type="ORF">SEMRO_609_G175000.1</name>
</gene>
<evidence type="ECO:0000313" key="11">
    <source>
        <dbReference type="Proteomes" id="UP001153069"/>
    </source>
</evidence>
<organism evidence="10 11">
    <name type="scientific">Seminavis robusta</name>
    <dbReference type="NCBI Taxonomy" id="568900"/>
    <lineage>
        <taxon>Eukaryota</taxon>
        <taxon>Sar</taxon>
        <taxon>Stramenopiles</taxon>
        <taxon>Ochrophyta</taxon>
        <taxon>Bacillariophyta</taxon>
        <taxon>Bacillariophyceae</taxon>
        <taxon>Bacillariophycidae</taxon>
        <taxon>Naviculales</taxon>
        <taxon>Naviculaceae</taxon>
        <taxon>Seminavis</taxon>
    </lineage>
</organism>
<keyword evidence="4 7" id="KW-1133">Transmembrane helix</keyword>
<dbReference type="EMBL" id="CAICTM010000608">
    <property type="protein sequence ID" value="CAB9513736.1"/>
    <property type="molecule type" value="Genomic_DNA"/>
</dbReference>
<evidence type="ECO:0000256" key="6">
    <source>
        <dbReference type="ARBA" id="ARBA00023315"/>
    </source>
</evidence>
<evidence type="ECO:0000256" key="5">
    <source>
        <dbReference type="ARBA" id="ARBA00023136"/>
    </source>
</evidence>
<keyword evidence="6 7" id="KW-0012">Acyltransferase</keyword>
<sequence length="474" mass="54015">MTPPPQASSPHHRLRKTWDDFNRALRSPEPFNPFVWVYRLSAAGLDYCYCQSGLSQVVARYQLQKRWTSLIPLFVLGLVLFLLLLHFISIRKMIQERWCGSNNNDNCWAAISQDACVTYFALMILFFYFKTNLTSPGVALPSSLQNPNNSQPAVWKSTNNRGGFYGSCGYPKLDPVAEKHRVALYGPALKNNANATTKQQQQQQKTSSATTTTELPTLFPSPEPSYCDKCNITRPPRCHHCRVCNRCVLQFDHHCLCVNNCIGYNNYRYFLALLIHIVLACWYCLAVMVVPFYELIRKEQARQEAEYSNPASAAEEEEYVNLALERLYWYVARSRLFEDVPAGPVGLLGLIRSEEGLPWTVSIKIAYPFLLGVGVIMSVFLGYHLKYVSRAKTTLEYKIVLDATLSSLMEQYTTTETKFKLGATAQNPFDCGWKKNIYRIVGDKPWLLFLPVSVDPPSPFVPHQPARRDSKKAK</sequence>
<evidence type="ECO:0000256" key="3">
    <source>
        <dbReference type="ARBA" id="ARBA00022692"/>
    </source>
</evidence>
<protein>
    <recommendedName>
        <fullName evidence="7">Palmitoyltransferase</fullName>
        <ecNumber evidence="7">2.3.1.225</ecNumber>
    </recommendedName>
</protein>
<evidence type="ECO:0000256" key="2">
    <source>
        <dbReference type="ARBA" id="ARBA00022679"/>
    </source>
</evidence>
<name>A0A9N8E6Y4_9STRA</name>